<dbReference type="InterPro" id="IPR013792">
    <property type="entry name" value="RNA3'P_cycl/enolpyr_Trfase_a/b"/>
</dbReference>
<keyword evidence="11" id="KW-1185">Reference proteome</keyword>
<evidence type="ECO:0000313" key="10">
    <source>
        <dbReference type="EMBL" id="MTG97050.1"/>
    </source>
</evidence>
<keyword evidence="6" id="KW-0057">Aromatic amino acid biosynthesis</keyword>
<evidence type="ECO:0000259" key="9">
    <source>
        <dbReference type="Pfam" id="PF00275"/>
    </source>
</evidence>
<evidence type="ECO:0000256" key="7">
    <source>
        <dbReference type="ARBA" id="ARBA00030046"/>
    </source>
</evidence>
<evidence type="ECO:0000256" key="5">
    <source>
        <dbReference type="ARBA" id="ARBA00022679"/>
    </source>
</evidence>
<organism evidence="10 11">
    <name type="scientific">Myroides albus</name>
    <dbReference type="NCBI Taxonomy" id="2562892"/>
    <lineage>
        <taxon>Bacteria</taxon>
        <taxon>Pseudomonadati</taxon>
        <taxon>Bacteroidota</taxon>
        <taxon>Flavobacteriia</taxon>
        <taxon>Flavobacteriales</taxon>
        <taxon>Flavobacteriaceae</taxon>
        <taxon>Myroides</taxon>
    </lineage>
</organism>
<dbReference type="GO" id="GO:0009073">
    <property type="term" value="P:aromatic amino acid family biosynthetic process"/>
    <property type="evidence" value="ECO:0007669"/>
    <property type="project" value="UniProtKB-KW"/>
</dbReference>
<evidence type="ECO:0000256" key="1">
    <source>
        <dbReference type="ARBA" id="ARBA00004811"/>
    </source>
</evidence>
<proteinExistence type="inferred from homology"/>
<gene>
    <name evidence="10" type="ORF">GJV76_02685</name>
</gene>
<evidence type="ECO:0000256" key="8">
    <source>
        <dbReference type="ARBA" id="ARBA00044633"/>
    </source>
</evidence>
<dbReference type="InterPro" id="IPR036968">
    <property type="entry name" value="Enolpyruvate_Tfrase_sf"/>
</dbReference>
<dbReference type="Pfam" id="PF00275">
    <property type="entry name" value="EPSP_synthase"/>
    <property type="match status" value="1"/>
</dbReference>
<dbReference type="UniPathway" id="UPA00053">
    <property type="reaction ID" value="UER00089"/>
</dbReference>
<dbReference type="InterPro" id="IPR001986">
    <property type="entry name" value="Enolpyruvate_Tfrase_dom"/>
</dbReference>
<dbReference type="EMBL" id="WMJX01000003">
    <property type="protein sequence ID" value="MTG97050.1"/>
    <property type="molecule type" value="Genomic_DNA"/>
</dbReference>
<dbReference type="Proteomes" id="UP000438760">
    <property type="component" value="Unassembled WGS sequence"/>
</dbReference>
<dbReference type="GO" id="GO:0003866">
    <property type="term" value="F:3-phosphoshikimate 1-carboxyvinyltransferase activity"/>
    <property type="evidence" value="ECO:0007669"/>
    <property type="project" value="UniProtKB-EC"/>
</dbReference>
<evidence type="ECO:0000256" key="4">
    <source>
        <dbReference type="ARBA" id="ARBA00022605"/>
    </source>
</evidence>
<comment type="similarity">
    <text evidence="2">Belongs to the EPSP synthase family.</text>
</comment>
<sequence>MKVFLPQTQLATNQHLFISGSKSESNRLLILKQLFDKLQIGNLSDADDVRAMEQALESKGELVDIHHAGTTMRFLTAYYSLCTTREVVLTGSSRMQERPIGVLVEALRQLNAEITYVNKEGFPPLKIKGHLSEGGKITLPANVSSQYITALLLIGTKLEKGMELHLIGEVTSRPYIEMTLQLLRKLGAKVFFEDNVIHVYPIEQIVETNFVVESDWSSASYFYSMIALSEIGTKIQLSSYKEESLQGDSKVALLYEQLGVNTSYKADATIELTKVKHVNTAFEANLIETPDLAQTIAVTCFGLGIDCRMSGLHTLKIKETDRLLALKTELSKLGATISVDDESLTLEASKEIRSNISIDTYQDHRMALAFAPLVLKTNLMINEAEVVTKSFISYWDDLQKLGFQVQEQ</sequence>
<dbReference type="SUPFAM" id="SSF55205">
    <property type="entry name" value="EPT/RTPC-like"/>
    <property type="match status" value="1"/>
</dbReference>
<feature type="domain" description="Enolpyruvate transferase" evidence="9">
    <location>
        <begin position="61"/>
        <end position="398"/>
    </location>
</feature>
<dbReference type="InterPro" id="IPR023193">
    <property type="entry name" value="EPSP_synthase_CS"/>
</dbReference>
<dbReference type="RefSeq" id="WP_317162590.1">
    <property type="nucleotide sequence ID" value="NZ_WMJX01000003.1"/>
</dbReference>
<dbReference type="PIRSF" id="PIRSF000505">
    <property type="entry name" value="EPSPS"/>
    <property type="match status" value="1"/>
</dbReference>
<evidence type="ECO:0000256" key="3">
    <source>
        <dbReference type="ARBA" id="ARBA00012450"/>
    </source>
</evidence>
<comment type="caution">
    <text evidence="10">The sequence shown here is derived from an EMBL/GenBank/DDBJ whole genome shotgun (WGS) entry which is preliminary data.</text>
</comment>
<dbReference type="GO" id="GO:0008652">
    <property type="term" value="P:amino acid biosynthetic process"/>
    <property type="evidence" value="ECO:0007669"/>
    <property type="project" value="UniProtKB-KW"/>
</dbReference>
<accession>A0A6I3LIN1</accession>
<evidence type="ECO:0000313" key="11">
    <source>
        <dbReference type="Proteomes" id="UP000438760"/>
    </source>
</evidence>
<protein>
    <recommendedName>
        <fullName evidence="3">3-phosphoshikimate 1-carboxyvinyltransferase</fullName>
        <ecNumber evidence="3">2.5.1.19</ecNumber>
    </recommendedName>
    <alternativeName>
        <fullName evidence="7">5-enolpyruvylshikimate-3-phosphate synthase</fullName>
    </alternativeName>
</protein>
<keyword evidence="4" id="KW-0028">Amino-acid biosynthesis</keyword>
<dbReference type="AlphaFoldDB" id="A0A6I3LIN1"/>
<dbReference type="PROSITE" id="PS00885">
    <property type="entry name" value="EPSP_SYNTHASE_2"/>
    <property type="match status" value="1"/>
</dbReference>
<comment type="pathway">
    <text evidence="1">Metabolic intermediate biosynthesis; chorismate biosynthesis; chorismate from D-erythrose 4-phosphate and phosphoenolpyruvate: step 6/7.</text>
</comment>
<reference evidence="10 11" key="1">
    <citation type="submission" date="2019-11" db="EMBL/GenBank/DDBJ databases">
        <title>Genome of Strain BIT-d1.</title>
        <authorList>
            <person name="Yang Y."/>
        </authorList>
    </citation>
    <scope>NUCLEOTIDE SEQUENCE [LARGE SCALE GENOMIC DNA]</scope>
    <source>
        <strain evidence="10 11">BIT-d1</strain>
    </source>
</reference>
<keyword evidence="5 10" id="KW-0808">Transferase</keyword>
<dbReference type="PANTHER" id="PTHR21090:SF5">
    <property type="entry name" value="PENTAFUNCTIONAL AROM POLYPEPTIDE"/>
    <property type="match status" value="1"/>
</dbReference>
<dbReference type="InterPro" id="IPR006264">
    <property type="entry name" value="EPSP_synthase"/>
</dbReference>
<dbReference type="Gene3D" id="3.65.10.10">
    <property type="entry name" value="Enolpyruvate transferase domain"/>
    <property type="match status" value="2"/>
</dbReference>
<dbReference type="GO" id="GO:0009423">
    <property type="term" value="P:chorismate biosynthetic process"/>
    <property type="evidence" value="ECO:0007669"/>
    <property type="project" value="UniProtKB-UniPathway"/>
</dbReference>
<evidence type="ECO:0000256" key="2">
    <source>
        <dbReference type="ARBA" id="ARBA00009948"/>
    </source>
</evidence>
<name>A0A6I3LIN1_9FLAO</name>
<dbReference type="EC" id="2.5.1.19" evidence="3"/>
<evidence type="ECO:0000256" key="6">
    <source>
        <dbReference type="ARBA" id="ARBA00023141"/>
    </source>
</evidence>
<comment type="catalytic activity">
    <reaction evidence="8">
        <text>3-phosphoshikimate + phosphoenolpyruvate = 5-O-(1-carboxyvinyl)-3-phosphoshikimate + phosphate</text>
        <dbReference type="Rhea" id="RHEA:21256"/>
        <dbReference type="ChEBI" id="CHEBI:43474"/>
        <dbReference type="ChEBI" id="CHEBI:57701"/>
        <dbReference type="ChEBI" id="CHEBI:58702"/>
        <dbReference type="ChEBI" id="CHEBI:145989"/>
        <dbReference type="EC" id="2.5.1.19"/>
    </reaction>
    <physiologicalReaction direction="left-to-right" evidence="8">
        <dbReference type="Rhea" id="RHEA:21257"/>
    </physiologicalReaction>
</comment>
<dbReference type="PANTHER" id="PTHR21090">
    <property type="entry name" value="AROM/DEHYDROQUINATE SYNTHASE"/>
    <property type="match status" value="1"/>
</dbReference>